<keyword evidence="3" id="KW-0418">Kinase</keyword>
<evidence type="ECO:0000256" key="3">
    <source>
        <dbReference type="ARBA" id="ARBA00022777"/>
    </source>
</evidence>
<evidence type="ECO:0000313" key="8">
    <source>
        <dbReference type="Proteomes" id="UP000006727"/>
    </source>
</evidence>
<evidence type="ECO:0000256" key="4">
    <source>
        <dbReference type="ARBA" id="ARBA00022840"/>
    </source>
</evidence>
<sequence>MVWVEARIRGFLVTPSQVSLKGKLVDSVDRTMSLRDEEKVEVLRVMNIAVLCIQNEAEERPSVKRVVAMLQGESEAEVVALKPGNEEKLLETMRLFAGRRSDLRTVKEEGESSFMESSSGGGSRYEKGNSTGAVLELGEIRVR</sequence>
<keyword evidence="4" id="KW-0067">ATP-binding</keyword>
<evidence type="ECO:0000313" key="6">
    <source>
        <dbReference type="EMBL" id="PNR26577.1"/>
    </source>
</evidence>
<dbReference type="GO" id="GO:0016301">
    <property type="term" value="F:kinase activity"/>
    <property type="evidence" value="ECO:0007669"/>
    <property type="project" value="UniProtKB-KW"/>
</dbReference>
<gene>
    <name evidence="6" type="ORF">PHYPA_030058</name>
</gene>
<protein>
    <recommendedName>
        <fullName evidence="9">Serine-threonine/tyrosine-protein kinase catalytic domain-containing protein</fullName>
    </recommendedName>
</protein>
<evidence type="ECO:0000313" key="7">
    <source>
        <dbReference type="EnsemblPlants" id="Pp3c26_810V3.1"/>
    </source>
</evidence>
<keyword evidence="1" id="KW-0808">Transferase</keyword>
<accession>A0A2K1IBE1</accession>
<organism evidence="6">
    <name type="scientific">Physcomitrium patens</name>
    <name type="common">Spreading-leaved earth moss</name>
    <name type="synonym">Physcomitrella patens</name>
    <dbReference type="NCBI Taxonomy" id="3218"/>
    <lineage>
        <taxon>Eukaryota</taxon>
        <taxon>Viridiplantae</taxon>
        <taxon>Streptophyta</taxon>
        <taxon>Embryophyta</taxon>
        <taxon>Bryophyta</taxon>
        <taxon>Bryophytina</taxon>
        <taxon>Bryopsida</taxon>
        <taxon>Funariidae</taxon>
        <taxon>Funariales</taxon>
        <taxon>Funariaceae</taxon>
        <taxon>Physcomitrium</taxon>
    </lineage>
</organism>
<dbReference type="EnsemblPlants" id="Pp3c26_810V3.1">
    <property type="protein sequence ID" value="Pp3c26_810V3.1"/>
    <property type="gene ID" value="Pp3c26_810"/>
</dbReference>
<proteinExistence type="predicted"/>
<reference evidence="6 8" key="2">
    <citation type="journal article" date="2018" name="Plant J.">
        <title>The Physcomitrella patens chromosome-scale assembly reveals moss genome structure and evolution.</title>
        <authorList>
            <person name="Lang D."/>
            <person name="Ullrich K.K."/>
            <person name="Murat F."/>
            <person name="Fuchs J."/>
            <person name="Jenkins J."/>
            <person name="Haas F.B."/>
            <person name="Piednoel M."/>
            <person name="Gundlach H."/>
            <person name="Van Bel M."/>
            <person name="Meyberg R."/>
            <person name="Vives C."/>
            <person name="Morata J."/>
            <person name="Symeonidi A."/>
            <person name="Hiss M."/>
            <person name="Muchero W."/>
            <person name="Kamisugi Y."/>
            <person name="Saleh O."/>
            <person name="Blanc G."/>
            <person name="Decker E.L."/>
            <person name="van Gessel N."/>
            <person name="Grimwood J."/>
            <person name="Hayes R.D."/>
            <person name="Graham S.W."/>
            <person name="Gunter L.E."/>
            <person name="McDaniel S.F."/>
            <person name="Hoernstein S.N.W."/>
            <person name="Larsson A."/>
            <person name="Li F.W."/>
            <person name="Perroud P.F."/>
            <person name="Phillips J."/>
            <person name="Ranjan P."/>
            <person name="Rokshar D.S."/>
            <person name="Rothfels C.J."/>
            <person name="Schneider L."/>
            <person name="Shu S."/>
            <person name="Stevenson D.W."/>
            <person name="Thummler F."/>
            <person name="Tillich M."/>
            <person name="Villarreal Aguilar J.C."/>
            <person name="Widiez T."/>
            <person name="Wong G.K."/>
            <person name="Wymore A."/>
            <person name="Zhang Y."/>
            <person name="Zimmer A.D."/>
            <person name="Quatrano R.S."/>
            <person name="Mayer K.F.X."/>
            <person name="Goodstein D."/>
            <person name="Casacuberta J.M."/>
            <person name="Vandepoele K."/>
            <person name="Reski R."/>
            <person name="Cuming A.C."/>
            <person name="Tuskan G.A."/>
            <person name="Maumus F."/>
            <person name="Salse J."/>
            <person name="Schmutz J."/>
            <person name="Rensing S.A."/>
        </authorList>
    </citation>
    <scope>NUCLEOTIDE SEQUENCE [LARGE SCALE GENOMIC DNA]</scope>
    <source>
        <strain evidence="7 8">cv. Gransden 2004</strain>
    </source>
</reference>
<evidence type="ECO:0000256" key="5">
    <source>
        <dbReference type="SAM" id="MobiDB-lite"/>
    </source>
</evidence>
<keyword evidence="8" id="KW-1185">Reference proteome</keyword>
<dbReference type="InParanoid" id="A0A2K1IBE1"/>
<dbReference type="GO" id="GO:0005524">
    <property type="term" value="F:ATP binding"/>
    <property type="evidence" value="ECO:0007669"/>
    <property type="project" value="UniProtKB-KW"/>
</dbReference>
<reference evidence="6 8" key="1">
    <citation type="journal article" date="2008" name="Science">
        <title>The Physcomitrella genome reveals evolutionary insights into the conquest of land by plants.</title>
        <authorList>
            <person name="Rensing S."/>
            <person name="Lang D."/>
            <person name="Zimmer A."/>
            <person name="Terry A."/>
            <person name="Salamov A."/>
            <person name="Shapiro H."/>
            <person name="Nishiyama T."/>
            <person name="Perroud P.-F."/>
            <person name="Lindquist E."/>
            <person name="Kamisugi Y."/>
            <person name="Tanahashi T."/>
            <person name="Sakakibara K."/>
            <person name="Fujita T."/>
            <person name="Oishi K."/>
            <person name="Shin-I T."/>
            <person name="Kuroki Y."/>
            <person name="Toyoda A."/>
            <person name="Suzuki Y."/>
            <person name="Hashimoto A."/>
            <person name="Yamaguchi K."/>
            <person name="Sugano A."/>
            <person name="Kohara Y."/>
            <person name="Fujiyama A."/>
            <person name="Anterola A."/>
            <person name="Aoki S."/>
            <person name="Ashton N."/>
            <person name="Barbazuk W.B."/>
            <person name="Barker E."/>
            <person name="Bennetzen J."/>
            <person name="Bezanilla M."/>
            <person name="Blankenship R."/>
            <person name="Cho S.H."/>
            <person name="Dutcher S."/>
            <person name="Estelle M."/>
            <person name="Fawcett J.A."/>
            <person name="Gundlach H."/>
            <person name="Hanada K."/>
            <person name="Heyl A."/>
            <person name="Hicks K.A."/>
            <person name="Hugh J."/>
            <person name="Lohr M."/>
            <person name="Mayer K."/>
            <person name="Melkozernov A."/>
            <person name="Murata T."/>
            <person name="Nelson D."/>
            <person name="Pils B."/>
            <person name="Prigge M."/>
            <person name="Reiss B."/>
            <person name="Renner T."/>
            <person name="Rombauts S."/>
            <person name="Rushton P."/>
            <person name="Sanderfoot A."/>
            <person name="Schween G."/>
            <person name="Shiu S.-H."/>
            <person name="Stueber K."/>
            <person name="Theodoulou F.L."/>
            <person name="Tu H."/>
            <person name="Van de Peer Y."/>
            <person name="Verrier P.J."/>
            <person name="Waters E."/>
            <person name="Wood A."/>
            <person name="Yang L."/>
            <person name="Cove D."/>
            <person name="Cuming A."/>
            <person name="Hasebe M."/>
            <person name="Lucas S."/>
            <person name="Mishler D.B."/>
            <person name="Reski R."/>
            <person name="Grigoriev I."/>
            <person name="Quatrano R.S."/>
            <person name="Boore J.L."/>
        </authorList>
    </citation>
    <scope>NUCLEOTIDE SEQUENCE [LARGE SCALE GENOMIC DNA]</scope>
    <source>
        <strain evidence="7 8">cv. Gransden 2004</strain>
    </source>
</reference>
<evidence type="ECO:0000256" key="2">
    <source>
        <dbReference type="ARBA" id="ARBA00022741"/>
    </source>
</evidence>
<dbReference type="Gramene" id="Pp3c26_810V3.1">
    <property type="protein sequence ID" value="Pp3c26_810V3.1"/>
    <property type="gene ID" value="Pp3c26_810"/>
</dbReference>
<evidence type="ECO:0008006" key="9">
    <source>
        <dbReference type="Google" id="ProtNLM"/>
    </source>
</evidence>
<dbReference type="EMBL" id="ABEU02000026">
    <property type="protein sequence ID" value="PNR26577.1"/>
    <property type="molecule type" value="Genomic_DNA"/>
</dbReference>
<evidence type="ECO:0000256" key="1">
    <source>
        <dbReference type="ARBA" id="ARBA00022679"/>
    </source>
</evidence>
<keyword evidence="2" id="KW-0547">Nucleotide-binding</keyword>
<name>A0A2K1IBE1_PHYPA</name>
<dbReference type="Proteomes" id="UP000006727">
    <property type="component" value="Chromosome 26"/>
</dbReference>
<dbReference type="PANTHER" id="PTHR47973">
    <property type="entry name" value="CYSTEINE-RICH RECEPTOR-LIKE PROTEIN KINASE 3"/>
    <property type="match status" value="1"/>
</dbReference>
<dbReference type="AlphaFoldDB" id="A0A2K1IBE1"/>
<dbReference type="InterPro" id="IPR052059">
    <property type="entry name" value="CR_Ser/Thr_kinase"/>
</dbReference>
<reference evidence="7" key="3">
    <citation type="submission" date="2020-12" db="UniProtKB">
        <authorList>
            <consortium name="EnsemblPlants"/>
        </authorList>
    </citation>
    <scope>IDENTIFICATION</scope>
</reference>
<feature type="region of interest" description="Disordered" evidence="5">
    <location>
        <begin position="106"/>
        <end position="130"/>
    </location>
</feature>